<protein>
    <submittedName>
        <fullName evidence="5">FlgN protein</fullName>
    </submittedName>
</protein>
<dbReference type="InterPro" id="IPR007809">
    <property type="entry name" value="FlgN-like"/>
</dbReference>
<gene>
    <name evidence="5" type="ORF">CA13_48550</name>
</gene>
<comment type="caution">
    <text evidence="5">The sequence shown here is derived from an EMBL/GenBank/DDBJ whole genome shotgun (WGS) entry which is preliminary data.</text>
</comment>
<organism evidence="5 6">
    <name type="scientific">Novipirellula herctigrandis</name>
    <dbReference type="NCBI Taxonomy" id="2527986"/>
    <lineage>
        <taxon>Bacteria</taxon>
        <taxon>Pseudomonadati</taxon>
        <taxon>Planctomycetota</taxon>
        <taxon>Planctomycetia</taxon>
        <taxon>Pirellulales</taxon>
        <taxon>Pirellulaceae</taxon>
        <taxon>Novipirellula</taxon>
    </lineage>
</organism>
<dbReference type="Pfam" id="PF05130">
    <property type="entry name" value="FlgN"/>
    <property type="match status" value="1"/>
</dbReference>
<dbReference type="OrthoDB" id="288176at2"/>
<feature type="region of interest" description="Disordered" evidence="4">
    <location>
        <begin position="125"/>
        <end position="150"/>
    </location>
</feature>
<evidence type="ECO:0000256" key="1">
    <source>
        <dbReference type="ARBA" id="ARBA00002397"/>
    </source>
</evidence>
<proteinExistence type="inferred from homology"/>
<evidence type="ECO:0000256" key="3">
    <source>
        <dbReference type="ARBA" id="ARBA00022795"/>
    </source>
</evidence>
<reference evidence="5 6" key="1">
    <citation type="submission" date="2019-02" db="EMBL/GenBank/DDBJ databases">
        <title>Deep-cultivation of Planctomycetes and their phenomic and genomic characterization uncovers novel biology.</title>
        <authorList>
            <person name="Wiegand S."/>
            <person name="Jogler M."/>
            <person name="Boedeker C."/>
            <person name="Pinto D."/>
            <person name="Vollmers J."/>
            <person name="Rivas-Marin E."/>
            <person name="Kohn T."/>
            <person name="Peeters S.H."/>
            <person name="Heuer A."/>
            <person name="Rast P."/>
            <person name="Oberbeckmann S."/>
            <person name="Bunk B."/>
            <person name="Jeske O."/>
            <person name="Meyerdierks A."/>
            <person name="Storesund J.E."/>
            <person name="Kallscheuer N."/>
            <person name="Luecker S."/>
            <person name="Lage O.M."/>
            <person name="Pohl T."/>
            <person name="Merkel B.J."/>
            <person name="Hornburger P."/>
            <person name="Mueller R.-W."/>
            <person name="Bruemmer F."/>
            <person name="Labrenz M."/>
            <person name="Spormann A.M."/>
            <person name="Op Den Camp H."/>
            <person name="Overmann J."/>
            <person name="Amann R."/>
            <person name="Jetten M.S.M."/>
            <person name="Mascher T."/>
            <person name="Medema M.H."/>
            <person name="Devos D.P."/>
            <person name="Kaster A.-K."/>
            <person name="Ovreas L."/>
            <person name="Rohde M."/>
            <person name="Galperin M.Y."/>
            <person name="Jogler C."/>
        </authorList>
    </citation>
    <scope>NUCLEOTIDE SEQUENCE [LARGE SCALE GENOMIC DNA]</scope>
    <source>
        <strain evidence="5 6">CA13</strain>
    </source>
</reference>
<evidence type="ECO:0000313" key="6">
    <source>
        <dbReference type="Proteomes" id="UP000315010"/>
    </source>
</evidence>
<dbReference type="InterPro" id="IPR036679">
    <property type="entry name" value="FlgN-like_sf"/>
</dbReference>
<comment type="function">
    <text evidence="1">Required for the efficient initiation of filament assembly.</text>
</comment>
<evidence type="ECO:0000256" key="2">
    <source>
        <dbReference type="ARBA" id="ARBA00007703"/>
    </source>
</evidence>
<feature type="compositionally biased region" description="Polar residues" evidence="4">
    <location>
        <begin position="128"/>
        <end position="150"/>
    </location>
</feature>
<evidence type="ECO:0000256" key="4">
    <source>
        <dbReference type="SAM" id="MobiDB-lite"/>
    </source>
</evidence>
<sequence length="150" mass="16651">MINGSEISVLVAKRHATLVELVDLGYEQIGAARSGRMNELMHILAKKQNPLAALAAISKQLSRAVGDDPDERDWPSIEMRNQSRELNTQCDRMLKELMDQEAECEQVLVHSRDQIQEQLARCDGAKRANQSYNQASQTSQTGGQLDLSSG</sequence>
<evidence type="ECO:0000313" key="5">
    <source>
        <dbReference type="EMBL" id="TWT83390.1"/>
    </source>
</evidence>
<dbReference type="EMBL" id="SJPJ01000001">
    <property type="protein sequence ID" value="TWT83390.1"/>
    <property type="molecule type" value="Genomic_DNA"/>
</dbReference>
<dbReference type="SUPFAM" id="SSF140566">
    <property type="entry name" value="FlgN-like"/>
    <property type="match status" value="1"/>
</dbReference>
<keyword evidence="6" id="KW-1185">Reference proteome</keyword>
<keyword evidence="3" id="KW-1005">Bacterial flagellum biogenesis</keyword>
<dbReference type="AlphaFoldDB" id="A0A5C5Z863"/>
<name>A0A5C5Z863_9BACT</name>
<comment type="similarity">
    <text evidence="2">Belongs to the FlgN family.</text>
</comment>
<dbReference type="Proteomes" id="UP000315010">
    <property type="component" value="Unassembled WGS sequence"/>
</dbReference>
<dbReference type="GO" id="GO:0044780">
    <property type="term" value="P:bacterial-type flagellum assembly"/>
    <property type="evidence" value="ECO:0007669"/>
    <property type="project" value="InterPro"/>
</dbReference>
<accession>A0A5C5Z863</accession>